<dbReference type="EMBL" id="JANAVB010002199">
    <property type="protein sequence ID" value="KAJ6851551.1"/>
    <property type="molecule type" value="Genomic_DNA"/>
</dbReference>
<dbReference type="Proteomes" id="UP001140949">
    <property type="component" value="Unassembled WGS sequence"/>
</dbReference>
<dbReference type="InterPro" id="IPR052608">
    <property type="entry name" value="U-box_domain_protein"/>
</dbReference>
<evidence type="ECO:0000313" key="1">
    <source>
        <dbReference type="EMBL" id="KAJ6851551.1"/>
    </source>
</evidence>
<dbReference type="Gene3D" id="1.25.10.10">
    <property type="entry name" value="Leucine-rich Repeat Variant"/>
    <property type="match status" value="1"/>
</dbReference>
<name>A0AAX6IEV1_IRIPA</name>
<dbReference type="PANTHER" id="PTHR45958">
    <property type="entry name" value="RING-TYPE E3 UBIQUITIN TRANSFERASE"/>
    <property type="match status" value="1"/>
</dbReference>
<dbReference type="InterPro" id="IPR016024">
    <property type="entry name" value="ARM-type_fold"/>
</dbReference>
<evidence type="ECO:0000313" key="2">
    <source>
        <dbReference type="Proteomes" id="UP001140949"/>
    </source>
</evidence>
<reference evidence="1" key="2">
    <citation type="submission" date="2023-04" db="EMBL/GenBank/DDBJ databases">
        <authorList>
            <person name="Bruccoleri R.E."/>
            <person name="Oakeley E.J."/>
            <person name="Faust A.-M."/>
            <person name="Dessus-Babus S."/>
            <person name="Altorfer M."/>
            <person name="Burckhardt D."/>
            <person name="Oertli M."/>
            <person name="Naumann U."/>
            <person name="Petersen F."/>
            <person name="Wong J."/>
        </authorList>
    </citation>
    <scope>NUCLEOTIDE SEQUENCE</scope>
    <source>
        <strain evidence="1">GSM-AAB239-AS_SAM_17_03QT</strain>
        <tissue evidence="1">Leaf</tissue>
    </source>
</reference>
<sequence>MAENGAALLTLLLEDSPEIQLSMVSFLGELVLSNDVKVFVAQTAGSALLHFLRSPNMQDREAALKSLNQISSYEASAKILVQVGILPPLVKDLFTVGCISVPMRLKEVSATVLANVVSSGADFESAPLDHDNQTLISEDIVHNLLHLISNTGPTIACSLLQVLVGLTTSSSTVLNIISAIKMVLQSV</sequence>
<dbReference type="PANTHER" id="PTHR45958:SF6">
    <property type="entry name" value="U-BOX DOMAIN-CONTAINING PROTEIN 43"/>
    <property type="match status" value="1"/>
</dbReference>
<organism evidence="1 2">
    <name type="scientific">Iris pallida</name>
    <name type="common">Sweet iris</name>
    <dbReference type="NCBI Taxonomy" id="29817"/>
    <lineage>
        <taxon>Eukaryota</taxon>
        <taxon>Viridiplantae</taxon>
        <taxon>Streptophyta</taxon>
        <taxon>Embryophyta</taxon>
        <taxon>Tracheophyta</taxon>
        <taxon>Spermatophyta</taxon>
        <taxon>Magnoliopsida</taxon>
        <taxon>Liliopsida</taxon>
        <taxon>Asparagales</taxon>
        <taxon>Iridaceae</taxon>
        <taxon>Iridoideae</taxon>
        <taxon>Irideae</taxon>
        <taxon>Iris</taxon>
    </lineage>
</organism>
<dbReference type="InterPro" id="IPR011989">
    <property type="entry name" value="ARM-like"/>
</dbReference>
<dbReference type="AlphaFoldDB" id="A0AAX6IEV1"/>
<proteinExistence type="predicted"/>
<reference evidence="1" key="1">
    <citation type="journal article" date="2023" name="GigaByte">
        <title>Genome assembly of the bearded iris, Iris pallida Lam.</title>
        <authorList>
            <person name="Bruccoleri R.E."/>
            <person name="Oakeley E.J."/>
            <person name="Faust A.M.E."/>
            <person name="Altorfer M."/>
            <person name="Dessus-Babus S."/>
            <person name="Burckhardt D."/>
            <person name="Oertli M."/>
            <person name="Naumann U."/>
            <person name="Petersen F."/>
            <person name="Wong J."/>
        </authorList>
    </citation>
    <scope>NUCLEOTIDE SEQUENCE</scope>
    <source>
        <strain evidence="1">GSM-AAB239-AS_SAM_17_03QT</strain>
    </source>
</reference>
<gene>
    <name evidence="1" type="ORF">M6B38_259580</name>
</gene>
<accession>A0AAX6IEV1</accession>
<keyword evidence="2" id="KW-1185">Reference proteome</keyword>
<protein>
    <submittedName>
        <fullName evidence="1">U-box domain-containing protein 44-like</fullName>
    </submittedName>
</protein>
<dbReference type="SUPFAM" id="SSF48371">
    <property type="entry name" value="ARM repeat"/>
    <property type="match status" value="1"/>
</dbReference>
<comment type="caution">
    <text evidence="1">The sequence shown here is derived from an EMBL/GenBank/DDBJ whole genome shotgun (WGS) entry which is preliminary data.</text>
</comment>